<dbReference type="OrthoDB" id="3173471at2"/>
<organism evidence="1 2">
    <name type="scientific">Agromyces aureus</name>
    <dbReference type="NCBI Taxonomy" id="453304"/>
    <lineage>
        <taxon>Bacteria</taxon>
        <taxon>Bacillati</taxon>
        <taxon>Actinomycetota</taxon>
        <taxon>Actinomycetes</taxon>
        <taxon>Micrococcales</taxon>
        <taxon>Microbacteriaceae</taxon>
        <taxon>Agromyces</taxon>
    </lineage>
</organism>
<dbReference type="Proteomes" id="UP000078437">
    <property type="component" value="Chromosome"/>
</dbReference>
<name>A0A191WC89_9MICO</name>
<dbReference type="STRING" id="453304.ATC03_03070"/>
<evidence type="ECO:0000313" key="1">
    <source>
        <dbReference type="EMBL" id="ANJ25876.1"/>
    </source>
</evidence>
<evidence type="ECO:0000313" key="2">
    <source>
        <dbReference type="Proteomes" id="UP000078437"/>
    </source>
</evidence>
<evidence type="ECO:0008006" key="3">
    <source>
        <dbReference type="Google" id="ProtNLM"/>
    </source>
</evidence>
<dbReference type="EMBL" id="CP013979">
    <property type="protein sequence ID" value="ANJ25876.1"/>
    <property type="molecule type" value="Genomic_DNA"/>
</dbReference>
<dbReference type="AlphaFoldDB" id="A0A191WC89"/>
<keyword evidence="2" id="KW-1185">Reference proteome</keyword>
<reference evidence="1 2" key="1">
    <citation type="journal article" date="2016" name="Int. J. Syst. Evol. Microbiol.">
        <title>Agromyces aureus sp. nov., isolated from the rhizosphere of Salix caprea L. grown in a heavy-metal-contaminated soil.</title>
        <authorList>
            <person name="Corretto E."/>
            <person name="Antonielli L."/>
            <person name="Sessitsch A."/>
            <person name="Compant S."/>
            <person name="Gorfer M."/>
            <person name="Kuffner M."/>
            <person name="Brader G."/>
        </authorList>
    </citation>
    <scope>NUCLEOTIDE SEQUENCE [LARGE SCALE GENOMIC DNA]</scope>
    <source>
        <strain evidence="1 2">AR33</strain>
    </source>
</reference>
<protein>
    <recommendedName>
        <fullName evidence="3">DUF559 domain-containing protein</fullName>
    </recommendedName>
</protein>
<dbReference type="RefSeq" id="WP_067872964.1">
    <property type="nucleotide sequence ID" value="NZ_CP013979.1"/>
</dbReference>
<accession>A0A191WC89</accession>
<reference evidence="2" key="2">
    <citation type="submission" date="2016-01" db="EMBL/GenBank/DDBJ databases">
        <title>Complete genome sequence of Agromyces aureus AR33T and comparison with related organisms.</title>
        <authorList>
            <person name="Corretto E."/>
            <person name="Antonielli L."/>
            <person name="Sessitsch A."/>
            <person name="Brader G."/>
        </authorList>
    </citation>
    <scope>NUCLEOTIDE SEQUENCE [LARGE SCALE GENOMIC DNA]</scope>
    <source>
        <strain evidence="2">AR33</strain>
    </source>
</reference>
<sequence>MTRPTPLPRRFEDVPFTTSDAIAAGVTPRRLRSVTLASPHRGVRVDARRLRDLHERCSALAVVMTDGQAFTGPTAAGLLGLPLPLALVRDPRLHVVVLDGTRAPRRRGVIAGRSSARPVLVGVAGVRGTLLTSPADTWCSLAVHVGLDDLIAAGDRLLGLPAPLAGEHAIDEAISRHGSRRGARRLAEARLAMRAHVYSPRETFTRLALTRAGLPEPEPNGMIVLRSGRRTRGDLVFRMYKVLVEYEGEQHLFDVDQWATDVGRLNDLIDDGWWVIRVTKRMPRTEAVARTRRALLDRGWPGLRRTPR</sequence>
<proteinExistence type="predicted"/>
<dbReference type="KEGG" id="agy:ATC03_03070"/>
<gene>
    <name evidence="1" type="ORF">ATC03_03070</name>
</gene>